<proteinExistence type="inferred from homology"/>
<evidence type="ECO:0000313" key="3">
    <source>
        <dbReference type="EMBL" id="GIY54935.1"/>
    </source>
</evidence>
<dbReference type="InterPro" id="IPR024317">
    <property type="entry name" value="Dynein_heavy_chain_D4_dom"/>
</dbReference>
<dbReference type="InterPro" id="IPR002048">
    <property type="entry name" value="EF_hand_dom"/>
</dbReference>
<comment type="similarity">
    <text evidence="1">Belongs to the dynein heavy chain family.</text>
</comment>
<dbReference type="GO" id="GO:0030286">
    <property type="term" value="C:dynein complex"/>
    <property type="evidence" value="ECO:0007669"/>
    <property type="project" value="InterPro"/>
</dbReference>
<evidence type="ECO:0000256" key="1">
    <source>
        <dbReference type="ARBA" id="ARBA00008887"/>
    </source>
</evidence>
<dbReference type="Gene3D" id="3.40.50.300">
    <property type="entry name" value="P-loop containing nucleotide triphosphate hydrolases"/>
    <property type="match status" value="1"/>
</dbReference>
<dbReference type="Pfam" id="PF17857">
    <property type="entry name" value="AAA_lid_1"/>
    <property type="match status" value="1"/>
</dbReference>
<accession>A0AAV4UB38</accession>
<dbReference type="GO" id="GO:0007018">
    <property type="term" value="P:microtubule-based movement"/>
    <property type="evidence" value="ECO:0007669"/>
    <property type="project" value="InterPro"/>
</dbReference>
<reference evidence="3 4" key="1">
    <citation type="submission" date="2021-06" db="EMBL/GenBank/DDBJ databases">
        <title>Caerostris extrusa draft genome.</title>
        <authorList>
            <person name="Kono N."/>
            <person name="Arakawa K."/>
        </authorList>
    </citation>
    <scope>NUCLEOTIDE SEQUENCE [LARGE SCALE GENOMIC DNA]</scope>
</reference>
<dbReference type="InterPro" id="IPR041589">
    <property type="entry name" value="DNAH3_AAA_lid_1"/>
</dbReference>
<dbReference type="GO" id="GO:0051959">
    <property type="term" value="F:dynein light intermediate chain binding"/>
    <property type="evidence" value="ECO:0007669"/>
    <property type="project" value="InterPro"/>
</dbReference>
<organism evidence="3 4">
    <name type="scientific">Caerostris extrusa</name>
    <name type="common">Bark spider</name>
    <name type="synonym">Caerostris bankana</name>
    <dbReference type="NCBI Taxonomy" id="172846"/>
    <lineage>
        <taxon>Eukaryota</taxon>
        <taxon>Metazoa</taxon>
        <taxon>Ecdysozoa</taxon>
        <taxon>Arthropoda</taxon>
        <taxon>Chelicerata</taxon>
        <taxon>Arachnida</taxon>
        <taxon>Araneae</taxon>
        <taxon>Araneomorphae</taxon>
        <taxon>Entelegynae</taxon>
        <taxon>Araneoidea</taxon>
        <taxon>Araneidae</taxon>
        <taxon>Caerostris</taxon>
    </lineage>
</organism>
<protein>
    <submittedName>
        <fullName evidence="3">Dynein heavy chain 7, axonemal</fullName>
    </submittedName>
</protein>
<dbReference type="Gene3D" id="1.20.920.30">
    <property type="match status" value="1"/>
</dbReference>
<keyword evidence="4" id="KW-1185">Reference proteome</keyword>
<gene>
    <name evidence="3" type="primary">Dnah7</name>
    <name evidence="3" type="ORF">CEXT_296211</name>
</gene>
<evidence type="ECO:0000313" key="4">
    <source>
        <dbReference type="Proteomes" id="UP001054945"/>
    </source>
</evidence>
<dbReference type="GO" id="GO:0005509">
    <property type="term" value="F:calcium ion binding"/>
    <property type="evidence" value="ECO:0007669"/>
    <property type="project" value="InterPro"/>
</dbReference>
<dbReference type="FunFam" id="1.20.920.30:FF:000002">
    <property type="entry name" value="Dynein axonemal heavy chain 3"/>
    <property type="match status" value="1"/>
</dbReference>
<dbReference type="Pfam" id="PF12780">
    <property type="entry name" value="AAA_8"/>
    <property type="match status" value="1"/>
</dbReference>
<comment type="caution">
    <text evidence="3">The sequence shown here is derived from an EMBL/GenBank/DDBJ whole genome shotgun (WGS) entry which is preliminary data.</text>
</comment>
<dbReference type="Proteomes" id="UP001054945">
    <property type="component" value="Unassembled WGS sequence"/>
</dbReference>
<dbReference type="PANTHER" id="PTHR22878:SF66">
    <property type="entry name" value="DYNEIN AXONEMAL HEAVY CHAIN 7"/>
    <property type="match status" value="1"/>
</dbReference>
<dbReference type="EMBL" id="BPLR01012577">
    <property type="protein sequence ID" value="GIY54935.1"/>
    <property type="molecule type" value="Genomic_DNA"/>
</dbReference>
<sequence length="1100" mass="123934">MVGPPILYITIWRPTWGFPLPAIWCSTYSLRWVHTWVGPTHTSTLQSGAQRGASVTYIVQSGAQHRIHTCLRWGPPIPLHYNLVPNVGLPVTYIVQSGAQHRIHTCLRWGPPIPLHYNLATNVGLPVTYIVQSGAQHRIHTCLRWGHPYLYITIWRPTWGFPLPSTIWCQIIWWGHPSHYNLASNGASTYIVQSGAQHRIHTCLRWGPPIPLHYNLAPNVGLPVTYIVQSGAQHRIHTCLRWGPPIPLHYNLVPNVGLPVTYIVQSGAQHRIPYLPWVGPTHTSTLQSGAQRWGPPIPLHYNLAPNVGLPVTYIVQSGAQHRIHTCLRWGPTHTSTLQSGAQRGASVTYIVQSGAQHRIHTCLRWGPPIPLHYNLAPNVGLPVTYMVQSGAQHRIHTCLRWGPPIPLHYNLAPNVGLPVTYIVQSGAQHRIHTCLRWGPPIPLHYNLAPNVGLPVTYIVQSGAQHRIHTCLRWGPPIPLHYNLAPNVGLPVTYIVQSGAQHRIHTCLRWGPPIPLYITIWRPTWGFRSIPALGGATHTSTLQSGAQRGASVTYIVQSGAQHRIHTCLRWGPPISLHYNLASNVGLPVTYIVQSGAQHRSIPALGGAHPYLLHYNLAPNVELPVGPTHTSTLQSGAQRGLPVTYIVQSGAQHRIHTCLRWGPPIPLHYNLAPNLGLPVTYIVQSGAQHRIHTCLRWGPPIPLHYNLAPNVGLPVTYIVQSGAQHRIHTCLRWGPPIPLHYNLAPNVGLPVTYIVQSGAQHRIHTCLRWGPPIPLHYNLAPNVGLPCGGRNQITPRFLRHFNAISINEFRDDVMTTIFTKILDWHIETRGFPEDFKSCVPELINATLKVYKEAIINLLPTPTKSHYLFNLRDFSRVIQGLLLSFPKTIETPADLKRQWIHEVFRVFYDRLVDDNDRSWLFNFVKDICADELNEDFHELLTILDIDYDGVVTEDDMRSLMYCDFSDPKSDSRLYMEVQDFISLKTIIEGYLEEFNNMSKKPMGLVLFRFAVEHLCRITRVLKQRRSHALLVGVGGSGRQSLTHLAAHISDYELFQVEISKSYTMTEWRDDLEADTSRKSTARSAWSVSFSPTVRSKKNLSWKT</sequence>
<feature type="domain" description="EF-hand" evidence="2">
    <location>
        <begin position="928"/>
        <end position="963"/>
    </location>
</feature>
<dbReference type="SUPFAM" id="SSF52540">
    <property type="entry name" value="P-loop containing nucleoside triphosphate hydrolases"/>
    <property type="match status" value="2"/>
</dbReference>
<dbReference type="GO" id="GO:0045505">
    <property type="term" value="F:dynein intermediate chain binding"/>
    <property type="evidence" value="ECO:0007669"/>
    <property type="project" value="InterPro"/>
</dbReference>
<dbReference type="PROSITE" id="PS50222">
    <property type="entry name" value="EF_HAND_2"/>
    <property type="match status" value="1"/>
</dbReference>
<dbReference type="InterPro" id="IPR026983">
    <property type="entry name" value="DHC"/>
</dbReference>
<name>A0AAV4UB38_CAEEX</name>
<evidence type="ECO:0000259" key="2">
    <source>
        <dbReference type="PROSITE" id="PS50222"/>
    </source>
</evidence>
<dbReference type="AlphaFoldDB" id="A0AAV4UB38"/>
<dbReference type="PANTHER" id="PTHR22878">
    <property type="entry name" value="DYNEIN HEAVY CHAIN 6, AXONEMAL-LIKE-RELATED"/>
    <property type="match status" value="1"/>
</dbReference>
<dbReference type="InterPro" id="IPR027417">
    <property type="entry name" value="P-loop_NTPase"/>
</dbReference>